<dbReference type="AlphaFoldDB" id="A0A7M1QYN4"/>
<dbReference type="SUPFAM" id="SSF74942">
    <property type="entry name" value="YhbC-like, C-terminal domain"/>
    <property type="match status" value="1"/>
</dbReference>
<dbReference type="HAMAP" id="MF_01077">
    <property type="entry name" value="RimP"/>
    <property type="match status" value="1"/>
</dbReference>
<dbReference type="GO" id="GO:0000028">
    <property type="term" value="P:ribosomal small subunit assembly"/>
    <property type="evidence" value="ECO:0007669"/>
    <property type="project" value="TreeGrafter"/>
</dbReference>
<organism evidence="6 7">
    <name type="scientific">Trueperella pecoris</name>
    <dbReference type="NCBI Taxonomy" id="2733571"/>
    <lineage>
        <taxon>Bacteria</taxon>
        <taxon>Bacillati</taxon>
        <taxon>Actinomycetota</taxon>
        <taxon>Actinomycetes</taxon>
        <taxon>Actinomycetales</taxon>
        <taxon>Actinomycetaceae</taxon>
        <taxon>Trueperella</taxon>
    </lineage>
</organism>
<dbReference type="GO" id="GO:0005829">
    <property type="term" value="C:cytosol"/>
    <property type="evidence" value="ECO:0007669"/>
    <property type="project" value="TreeGrafter"/>
</dbReference>
<keyword evidence="1 3" id="KW-0963">Cytoplasm</keyword>
<dbReference type="Pfam" id="PF17384">
    <property type="entry name" value="DUF150_C"/>
    <property type="match status" value="1"/>
</dbReference>
<dbReference type="PANTHER" id="PTHR33867">
    <property type="entry name" value="RIBOSOME MATURATION FACTOR RIMP"/>
    <property type="match status" value="1"/>
</dbReference>
<dbReference type="GO" id="GO:0006412">
    <property type="term" value="P:translation"/>
    <property type="evidence" value="ECO:0007669"/>
    <property type="project" value="TreeGrafter"/>
</dbReference>
<keyword evidence="2 3" id="KW-0690">Ribosome biogenesis</keyword>
<keyword evidence="7" id="KW-1185">Reference proteome</keyword>
<feature type="domain" description="Ribosome maturation factor RimP N-terminal" evidence="4">
    <location>
        <begin position="10"/>
        <end position="85"/>
    </location>
</feature>
<dbReference type="RefSeq" id="WP_197551586.1">
    <property type="nucleotide sequence ID" value="NZ_CP063213.1"/>
</dbReference>
<evidence type="ECO:0000313" key="7">
    <source>
        <dbReference type="Proteomes" id="UP000595053"/>
    </source>
</evidence>
<evidence type="ECO:0000256" key="1">
    <source>
        <dbReference type="ARBA" id="ARBA00022490"/>
    </source>
</evidence>
<evidence type="ECO:0000313" key="6">
    <source>
        <dbReference type="EMBL" id="QOR46297.1"/>
    </source>
</evidence>
<evidence type="ECO:0000259" key="5">
    <source>
        <dbReference type="Pfam" id="PF17384"/>
    </source>
</evidence>
<evidence type="ECO:0000259" key="4">
    <source>
        <dbReference type="Pfam" id="PF02576"/>
    </source>
</evidence>
<evidence type="ECO:0000256" key="2">
    <source>
        <dbReference type="ARBA" id="ARBA00022517"/>
    </source>
</evidence>
<dbReference type="PANTHER" id="PTHR33867:SF1">
    <property type="entry name" value="RIBOSOME MATURATION FACTOR RIMP"/>
    <property type="match status" value="1"/>
</dbReference>
<dbReference type="EMBL" id="CP063213">
    <property type="protein sequence ID" value="QOR46297.1"/>
    <property type="molecule type" value="Genomic_DNA"/>
</dbReference>
<sequence>MSKETEIADLIRPAVEEQGLFLEDVKLTRAGKYSALRVTIDLPEGPGGVDSEQLAAATRAISAILDDVDPISGAYNLEVSTPGAERKLKEPRHFSRAQGRLIKVVLDGGESVNGRVVGLNGDNVTLALDGAEREIPLADIVKANVQIEF</sequence>
<feature type="domain" description="Ribosome maturation factor RimP C-terminal" evidence="5">
    <location>
        <begin position="88"/>
        <end position="149"/>
    </location>
</feature>
<dbReference type="CDD" id="cd01734">
    <property type="entry name" value="YlxS_C"/>
    <property type="match status" value="1"/>
</dbReference>
<name>A0A7M1QYN4_9ACTO</name>
<dbReference type="InterPro" id="IPR036847">
    <property type="entry name" value="RimP_C_sf"/>
</dbReference>
<comment type="subcellular location">
    <subcellularLocation>
        <location evidence="3">Cytoplasm</location>
    </subcellularLocation>
</comment>
<protein>
    <recommendedName>
        <fullName evidence="3">Ribosome maturation factor RimP</fullName>
    </recommendedName>
</protein>
<evidence type="ECO:0000256" key="3">
    <source>
        <dbReference type="HAMAP-Rule" id="MF_01077"/>
    </source>
</evidence>
<dbReference type="SUPFAM" id="SSF75420">
    <property type="entry name" value="YhbC-like, N-terminal domain"/>
    <property type="match status" value="1"/>
</dbReference>
<dbReference type="InterPro" id="IPR028998">
    <property type="entry name" value="RimP_C"/>
</dbReference>
<accession>A0A7M1QYN4</accession>
<comment type="similarity">
    <text evidence="3">Belongs to the RimP family.</text>
</comment>
<proteinExistence type="inferred from homology"/>
<reference evidence="6 7" key="1">
    <citation type="submission" date="2020-10" db="EMBL/GenBank/DDBJ databases">
        <title>Trueperella pecoris sp. nov. isolated from bovine and porcine specimens.</title>
        <authorList>
            <person name="Schoenecker L."/>
            <person name="Schnydrig P."/>
            <person name="Brodard I."/>
            <person name="Thomann A."/>
            <person name="Hemphill A."/>
            <person name="Rodriguez-Campos S."/>
            <person name="Perreten V."/>
            <person name="Jores J."/>
            <person name="Kittl S."/>
        </authorList>
    </citation>
    <scope>NUCLEOTIDE SEQUENCE [LARGE SCALE GENOMIC DNA]</scope>
    <source>
        <strain evidence="6 7">15A0121</strain>
    </source>
</reference>
<comment type="function">
    <text evidence="3">Required for maturation of 30S ribosomal subunits.</text>
</comment>
<dbReference type="Gene3D" id="3.30.300.70">
    <property type="entry name" value="RimP-like superfamily, N-terminal"/>
    <property type="match status" value="1"/>
</dbReference>
<dbReference type="Pfam" id="PF02576">
    <property type="entry name" value="RimP_N"/>
    <property type="match status" value="1"/>
</dbReference>
<dbReference type="InterPro" id="IPR028989">
    <property type="entry name" value="RimP_N"/>
</dbReference>
<dbReference type="Proteomes" id="UP000595053">
    <property type="component" value="Chromosome"/>
</dbReference>
<gene>
    <name evidence="3" type="primary">rimP</name>
    <name evidence="6" type="ORF">INS88_03590</name>
</gene>
<dbReference type="InterPro" id="IPR003728">
    <property type="entry name" value="Ribosome_maturation_RimP"/>
</dbReference>
<dbReference type="InterPro" id="IPR035956">
    <property type="entry name" value="RimP_N_sf"/>
</dbReference>